<comment type="caution">
    <text evidence="1">The sequence shown here is derived from an EMBL/GenBank/DDBJ whole genome shotgun (WGS) entry which is preliminary data.</text>
</comment>
<protein>
    <submittedName>
        <fullName evidence="1">YtxH-like family protein</fullName>
    </submittedName>
</protein>
<dbReference type="Proteomes" id="UP000016064">
    <property type="component" value="Unassembled WGS sequence"/>
</dbReference>
<gene>
    <name evidence="1" type="ORF">H359_0286</name>
</gene>
<dbReference type="RefSeq" id="WP_020370927.1">
    <property type="nucleotide sequence ID" value="NZ_APJW01000001.1"/>
</dbReference>
<evidence type="ECO:0000313" key="2">
    <source>
        <dbReference type="Proteomes" id="UP000016064"/>
    </source>
</evidence>
<organism evidence="1 2">
    <name type="scientific">Chlamydia ibidis 10-1398/6</name>
    <dbReference type="NCBI Taxonomy" id="1046581"/>
    <lineage>
        <taxon>Bacteria</taxon>
        <taxon>Pseudomonadati</taxon>
        <taxon>Chlamydiota</taxon>
        <taxon>Chlamydiia</taxon>
        <taxon>Chlamydiales</taxon>
        <taxon>Chlamydiaceae</taxon>
        <taxon>Chlamydia/Chlamydophila group</taxon>
        <taxon>Chlamydia</taxon>
    </lineage>
</organism>
<evidence type="ECO:0000313" key="1">
    <source>
        <dbReference type="EMBL" id="EQM63053.1"/>
    </source>
</evidence>
<proteinExistence type="predicted"/>
<keyword evidence="2" id="KW-1185">Reference proteome</keyword>
<dbReference type="EMBL" id="APJW01000001">
    <property type="protein sequence ID" value="EQM63053.1"/>
    <property type="molecule type" value="Genomic_DNA"/>
</dbReference>
<reference evidence="1 2" key="1">
    <citation type="submission" date="2013-07" db="EMBL/GenBank/DDBJ databases">
        <title>Isolation of a new Chlamydia species from the feral Sacred Ibis (Threskiornis aethiopicus): Chlamydia ibidis.</title>
        <authorList>
            <person name="Vorimore F."/>
            <person name="Hsia R.-C."/>
            <person name="Huot-Creasy H."/>
            <person name="Bastian S."/>
            <person name="Deruyter L."/>
            <person name="Passet A."/>
            <person name="Sachse K."/>
            <person name="Bavoil P."/>
            <person name="Myers G."/>
            <person name="Laroucau K."/>
        </authorList>
    </citation>
    <scope>NUCLEOTIDE SEQUENCE [LARGE SCALE GENOMIC DNA]</scope>
    <source>
        <strain evidence="1 2">10-1398/6</strain>
    </source>
</reference>
<sequence length="101" mass="11632">MFFKDNKNKKGKCKRWRWLRGVLFGGFIATLLTCLFTPKSGVQLRKKLLRVRTSGTKKGKTLIKNSKQHTKAFAQQTKTLAKNLTKEIQDFTKAIIDESKD</sequence>
<accession>A0ABN0N0L6</accession>
<name>A0ABN0N0L6_9CHLA</name>